<feature type="transmembrane region" description="Helical" evidence="1">
    <location>
        <begin position="122"/>
        <end position="144"/>
    </location>
</feature>
<feature type="transmembrane region" description="Helical" evidence="1">
    <location>
        <begin position="7"/>
        <end position="25"/>
    </location>
</feature>
<organism evidence="2 3">
    <name type="scientific">Stylonychia lemnae</name>
    <name type="common">Ciliate</name>
    <dbReference type="NCBI Taxonomy" id="5949"/>
    <lineage>
        <taxon>Eukaryota</taxon>
        <taxon>Sar</taxon>
        <taxon>Alveolata</taxon>
        <taxon>Ciliophora</taxon>
        <taxon>Intramacronucleata</taxon>
        <taxon>Spirotrichea</taxon>
        <taxon>Stichotrichia</taxon>
        <taxon>Sporadotrichida</taxon>
        <taxon>Oxytrichidae</taxon>
        <taxon>Stylonychinae</taxon>
        <taxon>Stylonychia</taxon>
    </lineage>
</organism>
<evidence type="ECO:0000313" key="2">
    <source>
        <dbReference type="EMBL" id="CDW80130.1"/>
    </source>
</evidence>
<reference evidence="2 3" key="1">
    <citation type="submission" date="2014-06" db="EMBL/GenBank/DDBJ databases">
        <authorList>
            <person name="Swart Estienne"/>
        </authorList>
    </citation>
    <scope>NUCLEOTIDE SEQUENCE [LARGE SCALE GENOMIC DNA]</scope>
    <source>
        <strain evidence="2 3">130c</strain>
    </source>
</reference>
<keyword evidence="1" id="KW-0812">Transmembrane</keyword>
<sequence length="190" mass="22116">MDKIHKINLATLILQTSVLLIAGFVKIRYFSIIFLLLIPQIIMVTINVIAQAFQQCNSKFQILINLDPVKLAPFTQLLNFLLHLEFVFTIIQPVYFMIVEFYEFRYSKEFHFKFDDSNKEPGTHLFLSILILLSLFLPSIFNFISLKMVIKQMDQDDQLKSLQAKYQKQIGTEDSEGSIATFDKQPNIIN</sequence>
<proteinExistence type="predicted"/>
<feature type="transmembrane region" description="Helical" evidence="1">
    <location>
        <begin position="31"/>
        <end position="50"/>
    </location>
</feature>
<dbReference type="InParanoid" id="A0A078AD07"/>
<dbReference type="EMBL" id="CCKQ01008667">
    <property type="protein sequence ID" value="CDW80130.1"/>
    <property type="molecule type" value="Genomic_DNA"/>
</dbReference>
<evidence type="ECO:0008006" key="4">
    <source>
        <dbReference type="Google" id="ProtNLM"/>
    </source>
</evidence>
<keyword evidence="1" id="KW-0472">Membrane</keyword>
<dbReference type="AlphaFoldDB" id="A0A078AD07"/>
<keyword evidence="3" id="KW-1185">Reference proteome</keyword>
<accession>A0A078AD07</accession>
<name>A0A078AD07_STYLE</name>
<feature type="transmembrane region" description="Helical" evidence="1">
    <location>
        <begin position="80"/>
        <end position="102"/>
    </location>
</feature>
<keyword evidence="1" id="KW-1133">Transmembrane helix</keyword>
<protein>
    <recommendedName>
        <fullName evidence="4">Transmembrane protein</fullName>
    </recommendedName>
</protein>
<dbReference type="Proteomes" id="UP000039865">
    <property type="component" value="Unassembled WGS sequence"/>
</dbReference>
<evidence type="ECO:0000313" key="3">
    <source>
        <dbReference type="Proteomes" id="UP000039865"/>
    </source>
</evidence>
<gene>
    <name evidence="2" type="primary">Contig14847.g15817</name>
    <name evidence="2" type="ORF">STYLEM_9126</name>
</gene>
<evidence type="ECO:0000256" key="1">
    <source>
        <dbReference type="SAM" id="Phobius"/>
    </source>
</evidence>